<protein>
    <submittedName>
        <fullName evidence="1">Uncharacterized protein</fullName>
    </submittedName>
</protein>
<reference evidence="1 2" key="1">
    <citation type="submission" date="2019-09" db="EMBL/GenBank/DDBJ databases">
        <authorList>
            <person name="Ou C."/>
        </authorList>
    </citation>
    <scope>NUCLEOTIDE SEQUENCE [LARGE SCALE GENOMIC DNA]</scope>
    <source>
        <strain evidence="1">S2</strain>
        <tissue evidence="1">Leaf</tissue>
    </source>
</reference>
<gene>
    <name evidence="1" type="ORF">D8674_011590</name>
</gene>
<reference evidence="1 2" key="3">
    <citation type="submission" date="2019-11" db="EMBL/GenBank/DDBJ databases">
        <title>A de novo genome assembly of a pear dwarfing rootstock.</title>
        <authorList>
            <person name="Wang F."/>
            <person name="Wang J."/>
            <person name="Li S."/>
            <person name="Zhang Y."/>
            <person name="Fang M."/>
            <person name="Ma L."/>
            <person name="Zhao Y."/>
            <person name="Jiang S."/>
        </authorList>
    </citation>
    <scope>NUCLEOTIDE SEQUENCE [LARGE SCALE GENOMIC DNA]</scope>
    <source>
        <strain evidence="1">S2</strain>
        <tissue evidence="1">Leaf</tissue>
    </source>
</reference>
<keyword evidence="2" id="KW-1185">Reference proteome</keyword>
<accession>A0A5N5G4S2</accession>
<name>A0A5N5G4S2_9ROSA</name>
<reference evidence="2" key="2">
    <citation type="submission" date="2019-10" db="EMBL/GenBank/DDBJ databases">
        <title>A de novo genome assembly of a pear dwarfing rootstock.</title>
        <authorList>
            <person name="Wang F."/>
            <person name="Wang J."/>
            <person name="Li S."/>
            <person name="Zhang Y."/>
            <person name="Fang M."/>
            <person name="Ma L."/>
            <person name="Zhao Y."/>
            <person name="Jiang S."/>
        </authorList>
    </citation>
    <scope>NUCLEOTIDE SEQUENCE [LARGE SCALE GENOMIC DNA]</scope>
</reference>
<comment type="caution">
    <text evidence="1">The sequence shown here is derived from an EMBL/GenBank/DDBJ whole genome shotgun (WGS) entry which is preliminary data.</text>
</comment>
<sequence length="55" mass="6551">MVVQFSAGLETELVFQKYWTIAPLDFPEIWIYHGRETDAALMKKVLLFNLWMLVF</sequence>
<evidence type="ECO:0000313" key="2">
    <source>
        <dbReference type="Proteomes" id="UP000327157"/>
    </source>
</evidence>
<organism evidence="1 2">
    <name type="scientific">Pyrus ussuriensis x Pyrus communis</name>
    <dbReference type="NCBI Taxonomy" id="2448454"/>
    <lineage>
        <taxon>Eukaryota</taxon>
        <taxon>Viridiplantae</taxon>
        <taxon>Streptophyta</taxon>
        <taxon>Embryophyta</taxon>
        <taxon>Tracheophyta</taxon>
        <taxon>Spermatophyta</taxon>
        <taxon>Magnoliopsida</taxon>
        <taxon>eudicotyledons</taxon>
        <taxon>Gunneridae</taxon>
        <taxon>Pentapetalae</taxon>
        <taxon>rosids</taxon>
        <taxon>fabids</taxon>
        <taxon>Rosales</taxon>
        <taxon>Rosaceae</taxon>
        <taxon>Amygdaloideae</taxon>
        <taxon>Maleae</taxon>
        <taxon>Pyrus</taxon>
    </lineage>
</organism>
<proteinExistence type="predicted"/>
<dbReference type="EMBL" id="SMOL01000553">
    <property type="protein sequence ID" value="KAB2608422.1"/>
    <property type="molecule type" value="Genomic_DNA"/>
</dbReference>
<dbReference type="AlphaFoldDB" id="A0A5N5G4S2"/>
<dbReference type="Proteomes" id="UP000327157">
    <property type="component" value="Chromosome 14"/>
</dbReference>
<evidence type="ECO:0000313" key="1">
    <source>
        <dbReference type="EMBL" id="KAB2608422.1"/>
    </source>
</evidence>